<evidence type="ECO:0000256" key="1">
    <source>
        <dbReference type="SAM" id="Coils"/>
    </source>
</evidence>
<feature type="compositionally biased region" description="Low complexity" evidence="2">
    <location>
        <begin position="888"/>
        <end position="904"/>
    </location>
</feature>
<feature type="compositionally biased region" description="Basic and acidic residues" evidence="2">
    <location>
        <begin position="860"/>
        <end position="874"/>
    </location>
</feature>
<feature type="compositionally biased region" description="Polar residues" evidence="2">
    <location>
        <begin position="20"/>
        <end position="34"/>
    </location>
</feature>
<sequence>MKSRGSVQRGKSAPADRRQSGPTRSSSQPFFQSTRGGGSFSMTKDRRSTQQMNQEGTAFNRDSKKPGCELPPIFEYLHSLRSSHFAKEAFGTKSANIRACMPQCSNDSHIQWSVGTGVVDKLIEYTTTRPKLVTYTKGGKCHAHHHETELLSEWVCGHIEHYLDEITRSFAFRKKGKGKAEFFEVFHHVSQCVALLSAGGCRPPVSSPHVLAFQSSVCLHSAVIQAVSHIWAVSVKVIDRTFEVFRETILSMTEEIARNEEEAERATDNAVLFRRKTEAVHDKYLDEAVKSMHASIEATLRGRLVNASKMEVQRLLTRLERVEGIASQLFIDAIKSANKGGHQAGMPWFQVGDMDHPRRLEEVGTHRIMDLLLLHGGPNGAFKALAGAAKEPNYALLLTQAIPEPTAETATGTVPQAQTQMMAPALAQSPQIQFQLSPAMGPKGSPLTPSALARQSKRGSLPVLPSPSALNLDEPEHPVGVSGEEGRVMQGSHASMMMNRTMGASQMGHMTQGGVPVPPTTIPLGQKGDPKLQKQFIEELMNKEISLEDGEDSYVNVVNTIENLVSTIDQEENKQRRMLLRLDAAEAGTAKFAEAFQVVSKRFFAKSWKNAEIQTDATFNCRAEDRLGEGEDFGDGDLALLWSDNEDSDGEGEAFTKRGGESEIASSSDHSKGVTALGAAEKEGEDGGGSSVKESAMQRINRRAATSIYKEDVKMSIRCPLTVLYRIAVHPSRLIGMQKSAAPTKSQLMELLSKAFETHINLDRVGDQNPVSFYASVSKWLDSISRFSRVSKEVIVQRLLTGIRDCWPSLPPVRLFGAFLGMLAWNQTPLYLEDLRFFLRLCLSTDVRLARQESRQAAREKKAEEERLKEEQKAQEQTQRKSFRGRLSQQAAAAAKARSGQAQSAPPPGQVVEGRPKRERESWEKLMYYHTFASFERSALARSEGRLLLRRFFPHRTQREMEGLSTSLLGPLGPRIPEHKHYLDVDLFLERCVWKNVVFVREHEENISQEFARVTKVKDSSRVLFKPMNRAQFRKAIQRSVICPTPTLKDVRFDPIYLGFQRIHLFPSGGAGEMQTLDLWTEALQFKQELLSKCVTLQYRMATEGPPPQGWSARSALFAPVDSEFDCFSCFSRGLLGRARTGLVHPRRSRIPDFGFGMRYHQQYLKVFNQRDQDPLTADIPFICFLAIARKYGLWWRTELRKEATSNILRSRILGFMIRRRFLKSRGRLPVKETDDDTPTGNEKKGEKNQTSKGKSARFSSSQQKT</sequence>
<gene>
    <name evidence="3" type="ORF">Cvel_2179</name>
</gene>
<dbReference type="EMBL" id="CDMZ01005787">
    <property type="protein sequence ID" value="CEM54436.1"/>
    <property type="molecule type" value="Genomic_DNA"/>
</dbReference>
<proteinExistence type="predicted"/>
<feature type="region of interest" description="Disordered" evidence="2">
    <location>
        <begin position="641"/>
        <end position="696"/>
    </location>
</feature>
<dbReference type="VEuPathDB" id="CryptoDB:Cvel_2179"/>
<feature type="coiled-coil region" evidence="1">
    <location>
        <begin position="249"/>
        <end position="276"/>
    </location>
</feature>
<feature type="compositionally biased region" description="Polar residues" evidence="2">
    <location>
        <begin position="1251"/>
        <end position="1266"/>
    </location>
</feature>
<feature type="region of interest" description="Disordered" evidence="2">
    <location>
        <begin position="860"/>
        <end position="917"/>
    </location>
</feature>
<name>A0A0G4IBK1_9ALVE</name>
<evidence type="ECO:0000256" key="2">
    <source>
        <dbReference type="SAM" id="MobiDB-lite"/>
    </source>
</evidence>
<evidence type="ECO:0000313" key="3">
    <source>
        <dbReference type="EMBL" id="CEM54436.1"/>
    </source>
</evidence>
<feature type="region of interest" description="Disordered" evidence="2">
    <location>
        <begin position="1229"/>
        <end position="1266"/>
    </location>
</feature>
<protein>
    <submittedName>
        <fullName evidence="3">Uncharacterized protein</fullName>
    </submittedName>
</protein>
<keyword evidence="1" id="KW-0175">Coiled coil</keyword>
<organism evidence="3">
    <name type="scientific">Chromera velia CCMP2878</name>
    <dbReference type="NCBI Taxonomy" id="1169474"/>
    <lineage>
        <taxon>Eukaryota</taxon>
        <taxon>Sar</taxon>
        <taxon>Alveolata</taxon>
        <taxon>Colpodellida</taxon>
        <taxon>Chromeraceae</taxon>
        <taxon>Chromera</taxon>
    </lineage>
</organism>
<feature type="region of interest" description="Disordered" evidence="2">
    <location>
        <begin position="438"/>
        <end position="481"/>
    </location>
</feature>
<accession>A0A0G4IBK1</accession>
<dbReference type="AlphaFoldDB" id="A0A0G4IBK1"/>
<reference evidence="3" key="1">
    <citation type="submission" date="2014-11" db="EMBL/GenBank/DDBJ databases">
        <authorList>
            <person name="Otto D Thomas"/>
            <person name="Naeem Raeece"/>
        </authorList>
    </citation>
    <scope>NUCLEOTIDE SEQUENCE</scope>
</reference>
<feature type="region of interest" description="Disordered" evidence="2">
    <location>
        <begin position="1"/>
        <end position="66"/>
    </location>
</feature>